<gene>
    <name evidence="1" type="ORF">BD289DRAFT_227105</name>
</gene>
<dbReference type="EMBL" id="KZ678424">
    <property type="protein sequence ID" value="PSR88783.1"/>
    <property type="molecule type" value="Genomic_DNA"/>
</dbReference>
<dbReference type="AlphaFoldDB" id="A0A2T3AAN1"/>
<dbReference type="InParanoid" id="A0A2T3AAN1"/>
<keyword evidence="2" id="KW-1185">Reference proteome</keyword>
<sequence>MLAEVRLRKSEKGEERGWVLKLAVARAATENPEAEERRGRVKKCLKDSLTVEARARLGRGEQEGRTEGFVDGVDANAGLETIRIRSRRGKNVAVARPGRDRIFMVGGGAACPGEICQSNLSGCALVLELRQQARSKVAP</sequence>
<name>A0A2T3AAN1_9PEZI</name>
<protein>
    <submittedName>
        <fullName evidence="1">Uncharacterized protein</fullName>
    </submittedName>
</protein>
<accession>A0A2T3AAN1</accession>
<evidence type="ECO:0000313" key="2">
    <source>
        <dbReference type="Proteomes" id="UP000241462"/>
    </source>
</evidence>
<proteinExistence type="predicted"/>
<organism evidence="1 2">
    <name type="scientific">Coniella lustricola</name>
    <dbReference type="NCBI Taxonomy" id="2025994"/>
    <lineage>
        <taxon>Eukaryota</taxon>
        <taxon>Fungi</taxon>
        <taxon>Dikarya</taxon>
        <taxon>Ascomycota</taxon>
        <taxon>Pezizomycotina</taxon>
        <taxon>Sordariomycetes</taxon>
        <taxon>Sordariomycetidae</taxon>
        <taxon>Diaporthales</taxon>
        <taxon>Schizoparmaceae</taxon>
        <taxon>Coniella</taxon>
    </lineage>
</organism>
<evidence type="ECO:0000313" key="1">
    <source>
        <dbReference type="EMBL" id="PSR88783.1"/>
    </source>
</evidence>
<reference evidence="1 2" key="1">
    <citation type="journal article" date="2018" name="Mycol. Prog.">
        <title>Coniella lustricola, a new species from submerged detritus.</title>
        <authorList>
            <person name="Raudabaugh D.B."/>
            <person name="Iturriaga T."/>
            <person name="Carver A."/>
            <person name="Mondo S."/>
            <person name="Pangilinan J."/>
            <person name="Lipzen A."/>
            <person name="He G."/>
            <person name="Amirebrahimi M."/>
            <person name="Grigoriev I.V."/>
            <person name="Miller A.N."/>
        </authorList>
    </citation>
    <scope>NUCLEOTIDE SEQUENCE [LARGE SCALE GENOMIC DNA]</scope>
    <source>
        <strain evidence="1 2">B22-T-1</strain>
    </source>
</reference>
<dbReference type="Proteomes" id="UP000241462">
    <property type="component" value="Unassembled WGS sequence"/>
</dbReference>